<dbReference type="NCBIfam" id="NF010748">
    <property type="entry name" value="PRK14150.1"/>
    <property type="match status" value="1"/>
</dbReference>
<dbReference type="GO" id="GO:0000774">
    <property type="term" value="F:adenyl-nucleotide exchange factor activity"/>
    <property type="evidence" value="ECO:0007669"/>
    <property type="project" value="InterPro"/>
</dbReference>
<dbReference type="FunFam" id="2.30.22.10:FF:000001">
    <property type="entry name" value="Protein GrpE"/>
    <property type="match status" value="1"/>
</dbReference>
<evidence type="ECO:0000256" key="13">
    <source>
        <dbReference type="SAM" id="Coils"/>
    </source>
</evidence>
<dbReference type="InterPro" id="IPR000740">
    <property type="entry name" value="GrpE"/>
</dbReference>
<comment type="subcellular location">
    <subcellularLocation>
        <location evidence="1 10">Cytoplasm</location>
    </subcellularLocation>
</comment>
<keyword evidence="4 10" id="KW-0963">Cytoplasm</keyword>
<dbReference type="PANTHER" id="PTHR21237">
    <property type="entry name" value="GRPE PROTEIN"/>
    <property type="match status" value="1"/>
</dbReference>
<evidence type="ECO:0000256" key="3">
    <source>
        <dbReference type="ARBA" id="ARBA00011738"/>
    </source>
</evidence>
<dbReference type="HAMAP" id="MF_01151">
    <property type="entry name" value="GrpE"/>
    <property type="match status" value="1"/>
</dbReference>
<dbReference type="Gene3D" id="3.90.20.20">
    <property type="match status" value="1"/>
</dbReference>
<dbReference type="CDD" id="cd00446">
    <property type="entry name" value="GrpE"/>
    <property type="match status" value="1"/>
</dbReference>
<keyword evidence="6 10" id="KW-0143">Chaperone</keyword>
<dbReference type="GO" id="GO:0006457">
    <property type="term" value="P:protein folding"/>
    <property type="evidence" value="ECO:0007669"/>
    <property type="project" value="InterPro"/>
</dbReference>
<dbReference type="GO" id="GO:0042803">
    <property type="term" value="F:protein homodimerization activity"/>
    <property type="evidence" value="ECO:0007669"/>
    <property type="project" value="InterPro"/>
</dbReference>
<dbReference type="FunCoup" id="A0A1B1YV00">
    <property type="interactions" value="503"/>
</dbReference>
<evidence type="ECO:0000256" key="5">
    <source>
        <dbReference type="ARBA" id="ARBA00023016"/>
    </source>
</evidence>
<dbReference type="GO" id="GO:0051082">
    <property type="term" value="F:unfolded protein binding"/>
    <property type="evidence" value="ECO:0007669"/>
    <property type="project" value="TreeGrafter"/>
</dbReference>
<name>A0A1B1YV00_9GAMM</name>
<evidence type="ECO:0000256" key="12">
    <source>
        <dbReference type="RuleBase" id="RU004478"/>
    </source>
</evidence>
<evidence type="ECO:0000256" key="8">
    <source>
        <dbReference type="ARBA" id="ARBA00072274"/>
    </source>
</evidence>
<organism evidence="15 16">
    <name type="scientific">Immundisolibacter cernigliae</name>
    <dbReference type="NCBI Taxonomy" id="1810504"/>
    <lineage>
        <taxon>Bacteria</taxon>
        <taxon>Pseudomonadati</taxon>
        <taxon>Pseudomonadota</taxon>
        <taxon>Gammaproteobacteria</taxon>
        <taxon>Immundisolibacterales</taxon>
        <taxon>Immundisolibacteraceae</taxon>
        <taxon>Immundisolibacter</taxon>
    </lineage>
</organism>
<comment type="function">
    <text evidence="7 10 11">Participates actively in the response to hyperosmotic and heat shock by preventing the aggregation of stress-denatured proteins, in association with DnaK and GrpE. It is the nucleotide exchange factor for DnaK and may function as a thermosensor. Unfolded proteins bind initially to DnaJ; upon interaction with the DnaJ-bound protein, DnaK hydrolyzes its bound ATP, resulting in the formation of a stable complex. GrpE releases ADP from DnaK; ATP binding to DnaK triggers the release of the substrate protein, thus completing the reaction cycle. Several rounds of ATP-dependent interactions between DnaJ, DnaK and GrpE are required for fully efficient folding.</text>
</comment>
<evidence type="ECO:0000256" key="14">
    <source>
        <dbReference type="SAM" id="MobiDB-lite"/>
    </source>
</evidence>
<comment type="subunit">
    <text evidence="3 10">Homodimer.</text>
</comment>
<evidence type="ECO:0000256" key="9">
    <source>
        <dbReference type="ARBA" id="ARBA00076414"/>
    </source>
</evidence>
<dbReference type="RefSeq" id="WP_068804671.1">
    <property type="nucleotide sequence ID" value="NZ_CP014671.1"/>
</dbReference>
<dbReference type="EMBL" id="CP014671">
    <property type="protein sequence ID" value="ANX04453.1"/>
    <property type="molecule type" value="Genomic_DNA"/>
</dbReference>
<dbReference type="Pfam" id="PF01025">
    <property type="entry name" value="GrpE"/>
    <property type="match status" value="1"/>
</dbReference>
<dbReference type="GO" id="GO:0051087">
    <property type="term" value="F:protein-folding chaperone binding"/>
    <property type="evidence" value="ECO:0007669"/>
    <property type="project" value="InterPro"/>
</dbReference>
<dbReference type="SUPFAM" id="SSF51064">
    <property type="entry name" value="Head domain of nucleotide exchange factor GrpE"/>
    <property type="match status" value="1"/>
</dbReference>
<proteinExistence type="inferred from homology"/>
<gene>
    <name evidence="10" type="primary">grpE</name>
    <name evidence="15" type="ORF">PG2T_09855</name>
</gene>
<dbReference type="SUPFAM" id="SSF58014">
    <property type="entry name" value="Coiled-coil domain of nucleotide exchange factor GrpE"/>
    <property type="match status" value="1"/>
</dbReference>
<dbReference type="PRINTS" id="PR00773">
    <property type="entry name" value="GRPEPROTEIN"/>
</dbReference>
<evidence type="ECO:0000256" key="2">
    <source>
        <dbReference type="ARBA" id="ARBA00009054"/>
    </source>
</evidence>
<feature type="compositionally biased region" description="Low complexity" evidence="14">
    <location>
        <begin position="1"/>
        <end position="17"/>
    </location>
</feature>
<dbReference type="GO" id="GO:0005829">
    <property type="term" value="C:cytosol"/>
    <property type="evidence" value="ECO:0007669"/>
    <property type="project" value="TreeGrafter"/>
</dbReference>
<keyword evidence="13" id="KW-0175">Coiled coil</keyword>
<evidence type="ECO:0000256" key="4">
    <source>
        <dbReference type="ARBA" id="ARBA00022490"/>
    </source>
</evidence>
<dbReference type="AlphaFoldDB" id="A0A1B1YV00"/>
<reference evidence="16" key="1">
    <citation type="submission" date="2016-03" db="EMBL/GenBank/DDBJ databases">
        <title>Complete genome sequence of Solimmundus cernigliae, representing a novel lineage of polycyclic aromatic hydrocarbon degraders within the Gammaproteobacteria.</title>
        <authorList>
            <person name="Singleton D.R."/>
            <person name="Dickey A.N."/>
            <person name="Scholl E.H."/>
            <person name="Wright F.A."/>
            <person name="Aitken M.D."/>
        </authorList>
    </citation>
    <scope>NUCLEOTIDE SEQUENCE [LARGE SCALE GENOMIC DNA]</scope>
    <source>
        <strain evidence="16">TR3.2</strain>
    </source>
</reference>
<sequence length="180" mass="19779">MNDQTDPPLADEPAAEPQTDATTVAPPETLEQAQARADNARDQMLRAHADMENLRRRYERELQNATRYAVETLAAELLPVRDSLQEGLKAAEAQGIDPAVALDRIVEGTRMTLGILDKVLTKAGLSEVHPQGEPFNPELHQALSLADSAELPSNHVVHVVQTGYRLHDRLVRPAMVIVSK</sequence>
<dbReference type="InterPro" id="IPR013805">
    <property type="entry name" value="GrpE_CC"/>
</dbReference>
<protein>
    <recommendedName>
        <fullName evidence="8 10">Protein GrpE</fullName>
    </recommendedName>
    <alternativeName>
        <fullName evidence="9 10">HSP-70 cofactor</fullName>
    </alternativeName>
</protein>
<dbReference type="Gene3D" id="2.30.22.10">
    <property type="entry name" value="Head domain of nucleotide exchange factor GrpE"/>
    <property type="match status" value="1"/>
</dbReference>
<dbReference type="Proteomes" id="UP000092952">
    <property type="component" value="Chromosome"/>
</dbReference>
<dbReference type="STRING" id="1810504.PG2T_09855"/>
<comment type="similarity">
    <text evidence="2 10 12">Belongs to the GrpE family.</text>
</comment>
<dbReference type="OrthoDB" id="9789811at2"/>
<keyword evidence="16" id="KW-1185">Reference proteome</keyword>
<keyword evidence="5 10" id="KW-0346">Stress response</keyword>
<evidence type="ECO:0000256" key="11">
    <source>
        <dbReference type="RuleBase" id="RU000639"/>
    </source>
</evidence>
<feature type="coiled-coil region" evidence="13">
    <location>
        <begin position="30"/>
        <end position="71"/>
    </location>
</feature>
<evidence type="ECO:0000313" key="16">
    <source>
        <dbReference type="Proteomes" id="UP000092952"/>
    </source>
</evidence>
<evidence type="ECO:0000256" key="1">
    <source>
        <dbReference type="ARBA" id="ARBA00004496"/>
    </source>
</evidence>
<feature type="region of interest" description="Disordered" evidence="14">
    <location>
        <begin position="1"/>
        <end position="26"/>
    </location>
</feature>
<dbReference type="InParanoid" id="A0A1B1YV00"/>
<dbReference type="KEGG" id="gbi:PG2T_09855"/>
<evidence type="ECO:0000256" key="6">
    <source>
        <dbReference type="ARBA" id="ARBA00023186"/>
    </source>
</evidence>
<dbReference type="InterPro" id="IPR009012">
    <property type="entry name" value="GrpE_head"/>
</dbReference>
<evidence type="ECO:0000256" key="7">
    <source>
        <dbReference type="ARBA" id="ARBA00053401"/>
    </source>
</evidence>
<evidence type="ECO:0000313" key="15">
    <source>
        <dbReference type="EMBL" id="ANX04453.1"/>
    </source>
</evidence>
<dbReference type="PROSITE" id="PS01071">
    <property type="entry name" value="GRPE"/>
    <property type="match status" value="1"/>
</dbReference>
<evidence type="ECO:0000256" key="10">
    <source>
        <dbReference type="HAMAP-Rule" id="MF_01151"/>
    </source>
</evidence>
<accession>A0A1B1YV00</accession>
<dbReference type="PANTHER" id="PTHR21237:SF23">
    <property type="entry name" value="GRPE PROTEIN HOMOLOG, MITOCHONDRIAL"/>
    <property type="match status" value="1"/>
</dbReference>